<dbReference type="Proteomes" id="UP000434223">
    <property type="component" value="Unassembled WGS sequence"/>
</dbReference>
<dbReference type="NCBIfam" id="TIGR03409">
    <property type="entry name" value="urea_trans_UrtB"/>
    <property type="match status" value="1"/>
</dbReference>
<keyword evidence="5" id="KW-0029">Amino-acid transport</keyword>
<evidence type="ECO:0000313" key="11">
    <source>
        <dbReference type="EMBL" id="RGJ05984.1"/>
    </source>
</evidence>
<keyword evidence="7 9" id="KW-0472">Membrane</keyword>
<dbReference type="PANTHER" id="PTHR11795:SF447">
    <property type="entry name" value="ABC TRANSPORTER PERMEASE PROTEIN"/>
    <property type="match status" value="1"/>
</dbReference>
<dbReference type="Pfam" id="PF02653">
    <property type="entry name" value="BPD_transp_2"/>
    <property type="match status" value="1"/>
</dbReference>
<evidence type="ECO:0000256" key="9">
    <source>
        <dbReference type="SAM" id="Phobius"/>
    </source>
</evidence>
<dbReference type="GO" id="GO:0005886">
    <property type="term" value="C:plasma membrane"/>
    <property type="evidence" value="ECO:0007669"/>
    <property type="project" value="UniProtKB-SubCell"/>
</dbReference>
<dbReference type="AlphaFoldDB" id="A0A174VBR0"/>
<dbReference type="InterPro" id="IPR052157">
    <property type="entry name" value="BCAA_transport_permease"/>
</dbReference>
<evidence type="ECO:0000256" key="3">
    <source>
        <dbReference type="ARBA" id="ARBA00022475"/>
    </source>
</evidence>
<dbReference type="CDD" id="cd06582">
    <property type="entry name" value="TM_PBP1_LivH_like"/>
    <property type="match status" value="1"/>
</dbReference>
<dbReference type="EMBL" id="QSON01000003">
    <property type="protein sequence ID" value="RGJ05984.1"/>
    <property type="molecule type" value="Genomic_DNA"/>
</dbReference>
<dbReference type="PANTHER" id="PTHR11795">
    <property type="entry name" value="BRANCHED-CHAIN AMINO ACID TRANSPORT SYSTEM PERMEASE PROTEIN LIVH"/>
    <property type="match status" value="1"/>
</dbReference>
<dbReference type="RefSeq" id="WP_055650818.1">
    <property type="nucleotide sequence ID" value="NZ_CABJBJ010000037.1"/>
</dbReference>
<comment type="subcellular location">
    <subcellularLocation>
        <location evidence="1">Cell membrane</location>
        <topology evidence="1">Multi-pass membrane protein</topology>
    </subcellularLocation>
</comment>
<evidence type="ECO:0000313" key="10">
    <source>
        <dbReference type="EMBL" id="MUB62759.1"/>
    </source>
</evidence>
<keyword evidence="3" id="KW-1003">Cell membrane</keyword>
<protein>
    <submittedName>
        <fullName evidence="11">Urea ABC transporter permease subunit UrtB</fullName>
    </submittedName>
</protein>
<reference evidence="11 12" key="1">
    <citation type="submission" date="2018-08" db="EMBL/GenBank/DDBJ databases">
        <title>A genome reference for cultivated species of the human gut microbiota.</title>
        <authorList>
            <person name="Zou Y."/>
            <person name="Xue W."/>
            <person name="Luo G."/>
        </authorList>
    </citation>
    <scope>NUCLEOTIDE SEQUENCE [LARGE SCALE GENOMIC DNA]</scope>
    <source>
        <strain evidence="11 12">TM09-12</strain>
    </source>
</reference>
<comment type="similarity">
    <text evidence="8">Belongs to the binding-protein-dependent transport system permease family. LivHM subfamily.</text>
</comment>
<dbReference type="GO" id="GO:0006865">
    <property type="term" value="P:amino acid transport"/>
    <property type="evidence" value="ECO:0007669"/>
    <property type="project" value="UniProtKB-KW"/>
</dbReference>
<dbReference type="Proteomes" id="UP000263014">
    <property type="component" value="Unassembled WGS sequence"/>
</dbReference>
<evidence type="ECO:0000256" key="2">
    <source>
        <dbReference type="ARBA" id="ARBA00022448"/>
    </source>
</evidence>
<feature type="transmembrane region" description="Helical" evidence="9">
    <location>
        <begin position="266"/>
        <end position="287"/>
    </location>
</feature>
<evidence type="ECO:0000256" key="8">
    <source>
        <dbReference type="ARBA" id="ARBA00037998"/>
    </source>
</evidence>
<evidence type="ECO:0000256" key="4">
    <source>
        <dbReference type="ARBA" id="ARBA00022692"/>
    </source>
</evidence>
<evidence type="ECO:0000256" key="6">
    <source>
        <dbReference type="ARBA" id="ARBA00022989"/>
    </source>
</evidence>
<name>A0A174VBR0_9FIRM</name>
<proteinExistence type="inferred from homology"/>
<feature type="transmembrane region" description="Helical" evidence="9">
    <location>
        <begin position="152"/>
        <end position="170"/>
    </location>
</feature>
<accession>A0A174VBR0</accession>
<dbReference type="OrthoDB" id="9807115at2"/>
<organism evidence="11 12">
    <name type="scientific">Hungatella hathewayi</name>
    <dbReference type="NCBI Taxonomy" id="154046"/>
    <lineage>
        <taxon>Bacteria</taxon>
        <taxon>Bacillati</taxon>
        <taxon>Bacillota</taxon>
        <taxon>Clostridia</taxon>
        <taxon>Lachnospirales</taxon>
        <taxon>Lachnospiraceae</taxon>
        <taxon>Hungatella</taxon>
    </lineage>
</organism>
<feature type="transmembrane region" description="Helical" evidence="9">
    <location>
        <begin position="12"/>
        <end position="35"/>
    </location>
</feature>
<sequence length="302" mass="32251">MELFLMQLFNGISVSSILLLAALGLAITFGLMGVINMAHGEFIMIGAYTAYVVQNIFQAYFPSQVFDVYCIVAIILSFLAAASLGYVLERLVICRLYGRAADSLLVTWGISLILQQAARSIFGSPNVGVKAPAFLERTIRISGMVALPMKRIFILLIAVCCLTGVYVLMYKTRQGRNIRAVMQNREMAASLGVNTKRIDSMTFAIGSGLAGLAGCALTWIGAIGPTLGTNYIVDTFMTVVVGGAGSILGSVLGAGFIGIGQTAFEFLTSASIGKVLIFACVIVLLQFRPKGIFAVQNRALED</sequence>
<dbReference type="InterPro" id="IPR001851">
    <property type="entry name" value="ABC_transp_permease"/>
</dbReference>
<keyword evidence="4 9" id="KW-0812">Transmembrane</keyword>
<evidence type="ECO:0000256" key="7">
    <source>
        <dbReference type="ARBA" id="ARBA00023136"/>
    </source>
</evidence>
<dbReference type="GO" id="GO:0022857">
    <property type="term" value="F:transmembrane transporter activity"/>
    <property type="evidence" value="ECO:0007669"/>
    <property type="project" value="InterPro"/>
</dbReference>
<dbReference type="EMBL" id="WNME01000003">
    <property type="protein sequence ID" value="MUB62759.1"/>
    <property type="molecule type" value="Genomic_DNA"/>
</dbReference>
<evidence type="ECO:0000256" key="5">
    <source>
        <dbReference type="ARBA" id="ARBA00022970"/>
    </source>
</evidence>
<evidence type="ECO:0000313" key="13">
    <source>
        <dbReference type="Proteomes" id="UP000434223"/>
    </source>
</evidence>
<dbReference type="InterPro" id="IPR017779">
    <property type="entry name" value="ABC_UrtB_bac"/>
</dbReference>
<keyword evidence="2" id="KW-0813">Transport</keyword>
<feature type="transmembrane region" description="Helical" evidence="9">
    <location>
        <begin position="236"/>
        <end position="259"/>
    </location>
</feature>
<keyword evidence="6 9" id="KW-1133">Transmembrane helix</keyword>
<feature type="transmembrane region" description="Helical" evidence="9">
    <location>
        <begin position="100"/>
        <end position="118"/>
    </location>
</feature>
<gene>
    <name evidence="11" type="primary">urtB</name>
    <name evidence="11" type="ORF">DXD79_08210</name>
    <name evidence="10" type="ORF">GNE07_06760</name>
</gene>
<feature type="transmembrane region" description="Helical" evidence="9">
    <location>
        <begin position="66"/>
        <end position="88"/>
    </location>
</feature>
<dbReference type="GeneID" id="93150227"/>
<reference evidence="10 13" key="2">
    <citation type="submission" date="2019-09" db="EMBL/GenBank/DDBJ databases">
        <title>Draft genome sequencing of Hungatella hathewayi 123Y-2.</title>
        <authorList>
            <person name="Lv Q."/>
            <person name="Li S."/>
        </authorList>
    </citation>
    <scope>NUCLEOTIDE SEQUENCE [LARGE SCALE GENOMIC DNA]</scope>
    <source>
        <strain evidence="10 13">123Y-2</strain>
    </source>
</reference>
<evidence type="ECO:0000313" key="12">
    <source>
        <dbReference type="Proteomes" id="UP000263014"/>
    </source>
</evidence>
<feature type="transmembrane region" description="Helical" evidence="9">
    <location>
        <begin position="203"/>
        <end position="224"/>
    </location>
</feature>
<comment type="caution">
    <text evidence="11">The sequence shown here is derived from an EMBL/GenBank/DDBJ whole genome shotgun (WGS) entry which is preliminary data.</text>
</comment>
<evidence type="ECO:0000256" key="1">
    <source>
        <dbReference type="ARBA" id="ARBA00004651"/>
    </source>
</evidence>